<gene>
    <name evidence="1" type="ORF">PAMC26510_30435</name>
</gene>
<comment type="caution">
    <text evidence="1">The sequence shown here is derived from an EMBL/GenBank/DDBJ whole genome shotgun (WGS) entry which is preliminary data.</text>
</comment>
<evidence type="ECO:0000313" key="2">
    <source>
        <dbReference type="Proteomes" id="UP000194546"/>
    </source>
</evidence>
<accession>A0A242M8T1</accession>
<reference evidence="1 2" key="1">
    <citation type="submission" date="2017-03" db="EMBL/GenBank/DDBJ databases">
        <title>Genome analysis of strain PAMC 26510.</title>
        <authorList>
            <person name="Oh H.-M."/>
            <person name="Yang J.-A."/>
        </authorList>
    </citation>
    <scope>NUCLEOTIDE SEQUENCE [LARGE SCALE GENOMIC DNA]</scope>
    <source>
        <strain evidence="1 2">PAMC 26510</strain>
    </source>
</reference>
<organism evidence="1 2">
    <name type="scientific">Caballeronia sordidicola</name>
    <name type="common">Burkholderia sordidicola</name>
    <dbReference type="NCBI Taxonomy" id="196367"/>
    <lineage>
        <taxon>Bacteria</taxon>
        <taxon>Pseudomonadati</taxon>
        <taxon>Pseudomonadota</taxon>
        <taxon>Betaproteobacteria</taxon>
        <taxon>Burkholderiales</taxon>
        <taxon>Burkholderiaceae</taxon>
        <taxon>Caballeronia</taxon>
    </lineage>
</organism>
<proteinExistence type="predicted"/>
<sequence length="51" mass="5483">MALQRSFCSRSASGKVIGSLIEDEAALVHVYSSASMLECLLRADTGQPYGY</sequence>
<dbReference type="EMBL" id="NBTY01000193">
    <property type="protein sequence ID" value="OTP67678.1"/>
    <property type="molecule type" value="Genomic_DNA"/>
</dbReference>
<name>A0A242M8T1_CABSO</name>
<dbReference type="Proteomes" id="UP000194546">
    <property type="component" value="Unassembled WGS sequence"/>
</dbReference>
<evidence type="ECO:0000313" key="1">
    <source>
        <dbReference type="EMBL" id="OTP67678.1"/>
    </source>
</evidence>
<protein>
    <submittedName>
        <fullName evidence="1">Uncharacterized protein</fullName>
    </submittedName>
</protein>
<dbReference type="AlphaFoldDB" id="A0A242M8T1"/>